<dbReference type="PROSITE" id="PS01068">
    <property type="entry name" value="OMPA_1"/>
    <property type="match status" value="1"/>
</dbReference>
<evidence type="ECO:0000256" key="4">
    <source>
        <dbReference type="PROSITE-ProRule" id="PRU00473"/>
    </source>
</evidence>
<dbReference type="PANTHER" id="PTHR30329:SF21">
    <property type="entry name" value="LIPOPROTEIN YIAD-RELATED"/>
    <property type="match status" value="1"/>
</dbReference>
<keyword evidence="3" id="KW-0998">Cell outer membrane</keyword>
<dbReference type="InterPro" id="IPR006690">
    <property type="entry name" value="OMPA-like_CS"/>
</dbReference>
<evidence type="ECO:0000256" key="5">
    <source>
        <dbReference type="SAM" id="MobiDB-lite"/>
    </source>
</evidence>
<dbReference type="PANTHER" id="PTHR30329">
    <property type="entry name" value="STATOR ELEMENT OF FLAGELLAR MOTOR COMPLEX"/>
    <property type="match status" value="1"/>
</dbReference>
<evidence type="ECO:0000256" key="2">
    <source>
        <dbReference type="ARBA" id="ARBA00023136"/>
    </source>
</evidence>
<feature type="compositionally biased region" description="Low complexity" evidence="5">
    <location>
        <begin position="12"/>
        <end position="22"/>
    </location>
</feature>
<feature type="region of interest" description="Disordered" evidence="5">
    <location>
        <begin position="1"/>
        <end position="57"/>
    </location>
</feature>
<dbReference type="Proteomes" id="UP000739538">
    <property type="component" value="Unassembled WGS sequence"/>
</dbReference>
<dbReference type="PRINTS" id="PR01021">
    <property type="entry name" value="OMPADOMAIN"/>
</dbReference>
<comment type="subcellular location">
    <subcellularLocation>
        <location evidence="1">Cell outer membrane</location>
    </subcellularLocation>
</comment>
<dbReference type="AlphaFoldDB" id="A0A956SDT1"/>
<sequence length="198" mass="20826">MPELGRPGDRLAGSGAANGASGTDLSRDDLGTAGAVTDRPFGEPAAGSGRDVSVGGAGTAERVGGALPLVTSASPETLRVALLERRVVQTQAILFETGRADVLPGAEPILDTLAELLRSEPELRLRVEGHTDIRGSEAYNQRLSEDRAEAIRARLVSSGVDGGRIEAVGFGESEPFDPRHTIEAYALNRRVVFRILSE</sequence>
<evidence type="ECO:0000313" key="7">
    <source>
        <dbReference type="EMBL" id="MCA9756726.1"/>
    </source>
</evidence>
<name>A0A956SDT1_UNCEI</name>
<accession>A0A956SDT1</accession>
<evidence type="ECO:0000313" key="8">
    <source>
        <dbReference type="Proteomes" id="UP000739538"/>
    </source>
</evidence>
<proteinExistence type="predicted"/>
<keyword evidence="2 4" id="KW-0472">Membrane</keyword>
<gene>
    <name evidence="7" type="ORF">KDA27_13055</name>
</gene>
<dbReference type="CDD" id="cd07185">
    <property type="entry name" value="OmpA_C-like"/>
    <property type="match status" value="1"/>
</dbReference>
<dbReference type="InterPro" id="IPR036737">
    <property type="entry name" value="OmpA-like_sf"/>
</dbReference>
<evidence type="ECO:0000259" key="6">
    <source>
        <dbReference type="PROSITE" id="PS51123"/>
    </source>
</evidence>
<dbReference type="InterPro" id="IPR006664">
    <property type="entry name" value="OMP_bac"/>
</dbReference>
<dbReference type="PROSITE" id="PS51123">
    <property type="entry name" value="OMPA_2"/>
    <property type="match status" value="1"/>
</dbReference>
<dbReference type="GO" id="GO:0009279">
    <property type="term" value="C:cell outer membrane"/>
    <property type="evidence" value="ECO:0007669"/>
    <property type="project" value="UniProtKB-SubCell"/>
</dbReference>
<reference evidence="7" key="2">
    <citation type="journal article" date="2021" name="Microbiome">
        <title>Successional dynamics and alternative stable states in a saline activated sludge microbial community over 9 years.</title>
        <authorList>
            <person name="Wang Y."/>
            <person name="Ye J."/>
            <person name="Ju F."/>
            <person name="Liu L."/>
            <person name="Boyd J.A."/>
            <person name="Deng Y."/>
            <person name="Parks D.H."/>
            <person name="Jiang X."/>
            <person name="Yin X."/>
            <person name="Woodcroft B.J."/>
            <person name="Tyson G.W."/>
            <person name="Hugenholtz P."/>
            <person name="Polz M.F."/>
            <person name="Zhang T."/>
        </authorList>
    </citation>
    <scope>NUCLEOTIDE SEQUENCE</scope>
    <source>
        <strain evidence="7">HKST-UBA02</strain>
    </source>
</reference>
<protein>
    <submittedName>
        <fullName evidence="7">OmpA family protein</fullName>
    </submittedName>
</protein>
<evidence type="ECO:0000256" key="1">
    <source>
        <dbReference type="ARBA" id="ARBA00004442"/>
    </source>
</evidence>
<dbReference type="SUPFAM" id="SSF103088">
    <property type="entry name" value="OmpA-like"/>
    <property type="match status" value="1"/>
</dbReference>
<dbReference type="InterPro" id="IPR050330">
    <property type="entry name" value="Bact_OuterMem_StrucFunc"/>
</dbReference>
<dbReference type="Gene3D" id="3.30.1330.60">
    <property type="entry name" value="OmpA-like domain"/>
    <property type="match status" value="1"/>
</dbReference>
<evidence type="ECO:0000256" key="3">
    <source>
        <dbReference type="ARBA" id="ARBA00023237"/>
    </source>
</evidence>
<reference evidence="7" key="1">
    <citation type="submission" date="2020-04" db="EMBL/GenBank/DDBJ databases">
        <authorList>
            <person name="Zhang T."/>
        </authorList>
    </citation>
    <scope>NUCLEOTIDE SEQUENCE</scope>
    <source>
        <strain evidence="7">HKST-UBA02</strain>
    </source>
</reference>
<dbReference type="EMBL" id="JAGQHS010000064">
    <property type="protein sequence ID" value="MCA9756726.1"/>
    <property type="molecule type" value="Genomic_DNA"/>
</dbReference>
<feature type="domain" description="OmpA-like" evidence="6">
    <location>
        <begin position="82"/>
        <end position="198"/>
    </location>
</feature>
<dbReference type="Pfam" id="PF00691">
    <property type="entry name" value="OmpA"/>
    <property type="match status" value="1"/>
</dbReference>
<comment type="caution">
    <text evidence="7">The sequence shown here is derived from an EMBL/GenBank/DDBJ whole genome shotgun (WGS) entry which is preliminary data.</text>
</comment>
<dbReference type="InterPro" id="IPR006665">
    <property type="entry name" value="OmpA-like"/>
</dbReference>
<organism evidence="7 8">
    <name type="scientific">Eiseniibacteriota bacterium</name>
    <dbReference type="NCBI Taxonomy" id="2212470"/>
    <lineage>
        <taxon>Bacteria</taxon>
        <taxon>Candidatus Eiseniibacteriota</taxon>
    </lineage>
</organism>